<feature type="transmembrane region" description="Helical" evidence="1">
    <location>
        <begin position="12"/>
        <end position="38"/>
    </location>
</feature>
<dbReference type="AlphaFoldDB" id="A0AA40ZVB5"/>
<comment type="caution">
    <text evidence="2">The sequence shown here is derived from an EMBL/GenBank/DDBJ whole genome shotgun (WGS) entry which is preliminary data.</text>
</comment>
<gene>
    <name evidence="2" type="ORF">H6D15_14510</name>
</gene>
<keyword evidence="1" id="KW-1133">Transmembrane helix</keyword>
<dbReference type="Proteomes" id="UP000698924">
    <property type="component" value="Unassembled WGS sequence"/>
</dbReference>
<dbReference type="InterPro" id="IPR045505">
    <property type="entry name" value="DUF6486"/>
</dbReference>
<keyword evidence="1" id="KW-0472">Membrane</keyword>
<accession>A0AA40ZVB5</accession>
<evidence type="ECO:0000256" key="1">
    <source>
        <dbReference type="SAM" id="Phobius"/>
    </source>
</evidence>
<protein>
    <submittedName>
        <fullName evidence="2">Smalltalk protein</fullName>
    </submittedName>
</protein>
<evidence type="ECO:0000313" key="3">
    <source>
        <dbReference type="Proteomes" id="UP000698924"/>
    </source>
</evidence>
<organism evidence="2 3">
    <name type="scientific">Caecibacteroides pullorum</name>
    <dbReference type="NCBI Taxonomy" id="2725562"/>
    <lineage>
        <taxon>Bacteria</taxon>
        <taxon>Pseudomonadati</taxon>
        <taxon>Bacteroidota</taxon>
        <taxon>Bacteroidia</taxon>
        <taxon>Bacteroidales</taxon>
        <taxon>Bacteroidaceae</taxon>
        <taxon>Caecibacteroides</taxon>
    </lineage>
</organism>
<sequence>MALNSNLWKKIIQLAITVLTAIGGFIGGATLTGMALLVGVNMGL</sequence>
<proteinExistence type="predicted"/>
<name>A0AA40ZVB5_9BACT</name>
<evidence type="ECO:0000313" key="2">
    <source>
        <dbReference type="EMBL" id="MBM6858790.1"/>
    </source>
</evidence>
<keyword evidence="1" id="KW-0812">Transmembrane</keyword>
<reference evidence="2 3" key="1">
    <citation type="journal article" date="2021" name="Sci. Rep.">
        <title>The distribution of antibiotic resistance genes in chicken gut microbiota commensals.</title>
        <authorList>
            <person name="Juricova H."/>
            <person name="Matiasovicova J."/>
            <person name="Kubasova T."/>
            <person name="Cejkova D."/>
            <person name="Rychlik I."/>
        </authorList>
    </citation>
    <scope>NUCLEOTIDE SEQUENCE [LARGE SCALE GENOMIC DNA]</scope>
    <source>
        <strain evidence="2 3">An421</strain>
    </source>
</reference>
<dbReference type="RefSeq" id="WP_204973318.1">
    <property type="nucleotide sequence ID" value="NZ_JAAZTS010000040.1"/>
</dbReference>
<dbReference type="EMBL" id="JACJMO010000041">
    <property type="protein sequence ID" value="MBM6858790.1"/>
    <property type="molecule type" value="Genomic_DNA"/>
</dbReference>
<keyword evidence="3" id="KW-1185">Reference proteome</keyword>
<dbReference type="NCBIfam" id="NF033879">
    <property type="entry name" value="smalltalk"/>
    <property type="match status" value="1"/>
</dbReference>